<dbReference type="Proteomes" id="UP001620597">
    <property type="component" value="Unassembled WGS sequence"/>
</dbReference>
<dbReference type="CDD" id="cd16329">
    <property type="entry name" value="LolA_like"/>
    <property type="match status" value="1"/>
</dbReference>
<dbReference type="Gene3D" id="2.50.20.10">
    <property type="entry name" value="Lipoprotein localisation LolA/LolB/LppX"/>
    <property type="match status" value="1"/>
</dbReference>
<evidence type="ECO:0000313" key="2">
    <source>
        <dbReference type="EMBL" id="MFK4754805.1"/>
    </source>
</evidence>
<dbReference type="InterPro" id="IPR010752">
    <property type="entry name" value="DUF1329"/>
</dbReference>
<keyword evidence="3" id="KW-1185">Reference proteome</keyword>
<proteinExistence type="predicted"/>
<accession>A0ABW8NP85</accession>
<name>A0ABW8NP85_9GAMM</name>
<evidence type="ECO:0000256" key="1">
    <source>
        <dbReference type="SAM" id="SignalP"/>
    </source>
</evidence>
<reference evidence="2 3" key="1">
    <citation type="submission" date="2024-03" db="EMBL/GenBank/DDBJ databases">
        <title>High-quality draft genome sequence of Oceanobacter sp. wDCs-4.</title>
        <authorList>
            <person name="Dong C."/>
        </authorList>
    </citation>
    <scope>NUCLEOTIDE SEQUENCE [LARGE SCALE GENOMIC DNA]</scope>
    <source>
        <strain evidence="3">wDCs-4</strain>
    </source>
</reference>
<dbReference type="RefSeq" id="WP_416207584.1">
    <property type="nucleotide sequence ID" value="NZ_JBBKTX010000046.1"/>
</dbReference>
<protein>
    <submittedName>
        <fullName evidence="2">DUF1329 domain-containing protein</fullName>
    </submittedName>
</protein>
<gene>
    <name evidence="2" type="ORF">WG929_20600</name>
</gene>
<dbReference type="Pfam" id="PF07044">
    <property type="entry name" value="DUF1329"/>
    <property type="match status" value="1"/>
</dbReference>
<organism evidence="2 3">
    <name type="scientific">Oceanobacter antarcticus</name>
    <dbReference type="NCBI Taxonomy" id="3133425"/>
    <lineage>
        <taxon>Bacteria</taxon>
        <taxon>Pseudomonadati</taxon>
        <taxon>Pseudomonadota</taxon>
        <taxon>Gammaproteobacteria</taxon>
        <taxon>Oceanospirillales</taxon>
        <taxon>Oceanospirillaceae</taxon>
        <taxon>Oceanobacter</taxon>
    </lineage>
</organism>
<evidence type="ECO:0000313" key="3">
    <source>
        <dbReference type="Proteomes" id="UP001620597"/>
    </source>
</evidence>
<sequence length="459" mass="51859">MFKPAFLTTCLLMMAIPAAQAAVSPEEAARLGKDLTPLGAERAANADGSIPEWNGCPDLKKVPMAQLQSGDRRWDPYAAEKPLYRVSAANMAQYDALLSEGVKAVLTKYPDLYLDVYPTHRNHCAPQWVYDGTKANATRATLEVKGNNDGLLGAINGIPFPIPKTGAEVRWNTNLRWRGQSFESKTRQYSFTTNGERVLGSQGFQLDQMEGYRQGISLEDHAKQGYLSWMFLQFTDAPSFRAGEGLVSRDTDNYVQSDRKVSQYLVGQRRVRRSPNVGWDTPDFVNSGANFFDEVFGSPYTGDERYEYTIVGKQEALIPYSNNKIFSLDEDGVFDKEHHKPDALRWEKHRVWVVEATLKPGQRHAVNKRKFYIDEDTWGTALMDGWDPSGKLWRVSINVPFYLPDVPAQVYYGDVLYVLDASWSARNMVYHDTGYQLKSVEMKPESDFSPSALLVRGVR</sequence>
<feature type="signal peptide" evidence="1">
    <location>
        <begin position="1"/>
        <end position="21"/>
    </location>
</feature>
<comment type="caution">
    <text evidence="2">The sequence shown here is derived from an EMBL/GenBank/DDBJ whole genome shotgun (WGS) entry which is preliminary data.</text>
</comment>
<keyword evidence="1" id="KW-0732">Signal</keyword>
<dbReference type="EMBL" id="JBBKTX010000046">
    <property type="protein sequence ID" value="MFK4754805.1"/>
    <property type="molecule type" value="Genomic_DNA"/>
</dbReference>
<feature type="chain" id="PRO_5046560088" evidence="1">
    <location>
        <begin position="22"/>
        <end position="459"/>
    </location>
</feature>